<accession>A0A6I4IY38</accession>
<dbReference type="NCBIfam" id="TIGR01090">
    <property type="entry name" value="apt"/>
    <property type="match status" value="1"/>
</dbReference>
<dbReference type="SUPFAM" id="SSF53271">
    <property type="entry name" value="PRTase-like"/>
    <property type="match status" value="1"/>
</dbReference>
<dbReference type="RefSeq" id="WP_157026084.1">
    <property type="nucleotide sequence ID" value="NZ_WQMS01000006.1"/>
</dbReference>
<evidence type="ECO:0000256" key="8">
    <source>
        <dbReference type="ARBA" id="ARBA00022676"/>
    </source>
</evidence>
<evidence type="ECO:0000256" key="11">
    <source>
        <dbReference type="HAMAP-Rule" id="MF_00004"/>
    </source>
</evidence>
<dbReference type="InterPro" id="IPR050120">
    <property type="entry name" value="Adenine_PRTase"/>
</dbReference>
<dbReference type="FunFam" id="3.40.50.2020:FF:000021">
    <property type="entry name" value="Adenine phosphoribosyltransferase"/>
    <property type="match status" value="1"/>
</dbReference>
<dbReference type="GO" id="GO:0005737">
    <property type="term" value="C:cytoplasm"/>
    <property type="evidence" value="ECO:0007669"/>
    <property type="project" value="UniProtKB-SubCell"/>
</dbReference>
<sequence>MTRSWRVDLKSLIRTIPDFPKPGIQFRDITTLLIDGRGFAAAVDALVEMARPHGADLIAGIEARGFIFSAPVARALGAGLLPVRKPGKLPGPRIGVDYALEYGTDRLEIHEGACLPGHRVLLVDDLIATGGTALATVSLLRQAGAEVPAALFVIDLPELGGAALLKQAGVEAASLMSFEGH</sequence>
<evidence type="ECO:0000259" key="12">
    <source>
        <dbReference type="Pfam" id="PF00156"/>
    </source>
</evidence>
<dbReference type="CDD" id="cd06223">
    <property type="entry name" value="PRTases_typeI"/>
    <property type="match status" value="1"/>
</dbReference>
<comment type="catalytic activity">
    <reaction evidence="1 11">
        <text>AMP + diphosphate = 5-phospho-alpha-D-ribose 1-diphosphate + adenine</text>
        <dbReference type="Rhea" id="RHEA:16609"/>
        <dbReference type="ChEBI" id="CHEBI:16708"/>
        <dbReference type="ChEBI" id="CHEBI:33019"/>
        <dbReference type="ChEBI" id="CHEBI:58017"/>
        <dbReference type="ChEBI" id="CHEBI:456215"/>
        <dbReference type="EC" id="2.4.2.7"/>
    </reaction>
</comment>
<evidence type="ECO:0000313" key="14">
    <source>
        <dbReference type="Proteomes" id="UP000441389"/>
    </source>
</evidence>
<evidence type="ECO:0000256" key="5">
    <source>
        <dbReference type="ARBA" id="ARBA00011738"/>
    </source>
</evidence>
<reference evidence="13 14" key="1">
    <citation type="submission" date="2019-12" db="EMBL/GenBank/DDBJ databases">
        <authorList>
            <person name="Huq M.A."/>
        </authorList>
    </citation>
    <scope>NUCLEOTIDE SEQUENCE [LARGE SCALE GENOMIC DNA]</scope>
    <source>
        <strain evidence="13 14">MAH-20</strain>
    </source>
</reference>
<evidence type="ECO:0000256" key="3">
    <source>
        <dbReference type="ARBA" id="ARBA00004659"/>
    </source>
</evidence>
<dbReference type="NCBIfam" id="NF002634">
    <property type="entry name" value="PRK02304.1-3"/>
    <property type="match status" value="1"/>
</dbReference>
<dbReference type="InterPro" id="IPR029057">
    <property type="entry name" value="PRTase-like"/>
</dbReference>
<dbReference type="GO" id="GO:0006166">
    <property type="term" value="P:purine ribonucleoside salvage"/>
    <property type="evidence" value="ECO:0007669"/>
    <property type="project" value="UniProtKB-UniRule"/>
</dbReference>
<comment type="caution">
    <text evidence="13">The sequence shown here is derived from an EMBL/GenBank/DDBJ whole genome shotgun (WGS) entry which is preliminary data.</text>
</comment>
<protein>
    <recommendedName>
        <fullName evidence="6 11">Adenine phosphoribosyltransferase</fullName>
        <shortName evidence="11">APRT</shortName>
        <ecNumber evidence="6 11">2.4.2.7</ecNumber>
    </recommendedName>
</protein>
<gene>
    <name evidence="11" type="primary">apt</name>
    <name evidence="13" type="ORF">GON01_03995</name>
</gene>
<keyword evidence="14" id="KW-1185">Reference proteome</keyword>
<feature type="domain" description="Phosphoribosyltransferase" evidence="12">
    <location>
        <begin position="54"/>
        <end position="150"/>
    </location>
</feature>
<evidence type="ECO:0000256" key="9">
    <source>
        <dbReference type="ARBA" id="ARBA00022679"/>
    </source>
</evidence>
<dbReference type="InterPro" id="IPR000836">
    <property type="entry name" value="PRTase_dom"/>
</dbReference>
<evidence type="ECO:0000256" key="6">
    <source>
        <dbReference type="ARBA" id="ARBA00011893"/>
    </source>
</evidence>
<evidence type="ECO:0000256" key="1">
    <source>
        <dbReference type="ARBA" id="ARBA00000868"/>
    </source>
</evidence>
<keyword evidence="7 11" id="KW-0963">Cytoplasm</keyword>
<dbReference type="PANTHER" id="PTHR11776">
    <property type="entry name" value="ADENINE PHOSPHORIBOSYLTRANSFERASE"/>
    <property type="match status" value="1"/>
</dbReference>
<organism evidence="13 14">
    <name type="scientific">Sphingomonas horti</name>
    <dbReference type="NCBI Taxonomy" id="2682842"/>
    <lineage>
        <taxon>Bacteria</taxon>
        <taxon>Pseudomonadati</taxon>
        <taxon>Pseudomonadota</taxon>
        <taxon>Alphaproteobacteria</taxon>
        <taxon>Sphingomonadales</taxon>
        <taxon>Sphingomonadaceae</taxon>
        <taxon>Sphingomonas</taxon>
    </lineage>
</organism>
<dbReference type="Proteomes" id="UP000441389">
    <property type="component" value="Unassembled WGS sequence"/>
</dbReference>
<evidence type="ECO:0000256" key="2">
    <source>
        <dbReference type="ARBA" id="ARBA00004496"/>
    </source>
</evidence>
<dbReference type="NCBIfam" id="NF002636">
    <property type="entry name" value="PRK02304.1-5"/>
    <property type="match status" value="1"/>
</dbReference>
<dbReference type="UniPathway" id="UPA00588">
    <property type="reaction ID" value="UER00646"/>
</dbReference>
<dbReference type="GO" id="GO:0003999">
    <property type="term" value="F:adenine phosphoribosyltransferase activity"/>
    <property type="evidence" value="ECO:0007669"/>
    <property type="project" value="UniProtKB-UniRule"/>
</dbReference>
<comment type="pathway">
    <text evidence="3 11">Purine metabolism; AMP biosynthesis via salvage pathway; AMP from adenine: step 1/1.</text>
</comment>
<evidence type="ECO:0000313" key="13">
    <source>
        <dbReference type="EMBL" id="MVO77099.1"/>
    </source>
</evidence>
<comment type="subunit">
    <text evidence="5 11">Homodimer.</text>
</comment>
<dbReference type="GO" id="GO:0006168">
    <property type="term" value="P:adenine salvage"/>
    <property type="evidence" value="ECO:0007669"/>
    <property type="project" value="InterPro"/>
</dbReference>
<name>A0A6I4IY38_9SPHN</name>
<dbReference type="AlphaFoldDB" id="A0A6I4IY38"/>
<dbReference type="HAMAP" id="MF_00004">
    <property type="entry name" value="Aden_phosphoribosyltr"/>
    <property type="match status" value="1"/>
</dbReference>
<dbReference type="PANTHER" id="PTHR11776:SF7">
    <property type="entry name" value="PHOSPHORIBOSYLTRANSFERASE DOMAIN-CONTAINING PROTEIN"/>
    <property type="match status" value="1"/>
</dbReference>
<dbReference type="EMBL" id="WQMS01000006">
    <property type="protein sequence ID" value="MVO77099.1"/>
    <property type="molecule type" value="Genomic_DNA"/>
</dbReference>
<comment type="subcellular location">
    <subcellularLocation>
        <location evidence="2 11">Cytoplasm</location>
    </subcellularLocation>
</comment>
<keyword evidence="10 11" id="KW-0660">Purine salvage</keyword>
<comment type="function">
    <text evidence="11">Catalyzes a salvage reaction resulting in the formation of AMP, that is energically less costly than de novo synthesis.</text>
</comment>
<dbReference type="EC" id="2.4.2.7" evidence="6 11"/>
<dbReference type="Pfam" id="PF00156">
    <property type="entry name" value="Pribosyltran"/>
    <property type="match status" value="1"/>
</dbReference>
<evidence type="ECO:0000256" key="7">
    <source>
        <dbReference type="ARBA" id="ARBA00022490"/>
    </source>
</evidence>
<dbReference type="GO" id="GO:0044209">
    <property type="term" value="P:AMP salvage"/>
    <property type="evidence" value="ECO:0007669"/>
    <property type="project" value="UniProtKB-UniRule"/>
</dbReference>
<evidence type="ECO:0000256" key="4">
    <source>
        <dbReference type="ARBA" id="ARBA00008391"/>
    </source>
</evidence>
<dbReference type="InterPro" id="IPR005764">
    <property type="entry name" value="Ade_phspho_trans"/>
</dbReference>
<keyword evidence="8 11" id="KW-0328">Glycosyltransferase</keyword>
<dbReference type="Gene3D" id="3.40.50.2020">
    <property type="match status" value="1"/>
</dbReference>
<comment type="similarity">
    <text evidence="4 11">Belongs to the purine/pyrimidine phosphoribosyltransferase family.</text>
</comment>
<proteinExistence type="inferred from homology"/>
<evidence type="ECO:0000256" key="10">
    <source>
        <dbReference type="ARBA" id="ARBA00022726"/>
    </source>
</evidence>
<keyword evidence="9 11" id="KW-0808">Transferase</keyword>